<dbReference type="GO" id="GO:0015562">
    <property type="term" value="F:efflux transmembrane transporter activity"/>
    <property type="evidence" value="ECO:0007669"/>
    <property type="project" value="TreeGrafter"/>
</dbReference>
<feature type="domain" description="CzcB-like alpha-helical hairpin" evidence="4">
    <location>
        <begin position="140"/>
        <end position="182"/>
    </location>
</feature>
<dbReference type="Gene3D" id="2.40.420.20">
    <property type="match status" value="1"/>
</dbReference>
<dbReference type="EMBL" id="CP042435">
    <property type="protein sequence ID" value="QEC68133.1"/>
    <property type="molecule type" value="Genomic_DNA"/>
</dbReference>
<evidence type="ECO:0000256" key="1">
    <source>
        <dbReference type="ARBA" id="ARBA00009477"/>
    </source>
</evidence>
<dbReference type="Gene3D" id="2.40.30.170">
    <property type="match status" value="1"/>
</dbReference>
<evidence type="ECO:0000256" key="3">
    <source>
        <dbReference type="SAM" id="SignalP"/>
    </source>
</evidence>
<dbReference type="GO" id="GO:1990281">
    <property type="term" value="C:efflux pump complex"/>
    <property type="evidence" value="ECO:0007669"/>
    <property type="project" value="TreeGrafter"/>
</dbReference>
<gene>
    <name evidence="6" type="ORF">FRZ67_12785</name>
</gene>
<dbReference type="Pfam" id="PF25893">
    <property type="entry name" value="HH_CzcB"/>
    <property type="match status" value="1"/>
</dbReference>
<dbReference type="InterPro" id="IPR058648">
    <property type="entry name" value="HH_CzcB-like"/>
</dbReference>
<comment type="similarity">
    <text evidence="1">Belongs to the membrane fusion protein (MFP) (TC 8.A.1) family.</text>
</comment>
<evidence type="ECO:0000256" key="2">
    <source>
        <dbReference type="SAM" id="Coils"/>
    </source>
</evidence>
<feature type="signal peptide" evidence="3">
    <location>
        <begin position="1"/>
        <end position="21"/>
    </location>
</feature>
<reference evidence="6 7" key="1">
    <citation type="journal article" date="2016" name="Int. J. Syst. Evol. Microbiol.">
        <title>Panacibacter ginsenosidivorans gen. nov., sp. nov., with ginsenoside converting activity isolated from soil of a ginseng field.</title>
        <authorList>
            <person name="Siddiqi M.Z."/>
            <person name="Muhammad Shafi S."/>
            <person name="Choi K.D."/>
            <person name="Im W.T."/>
        </authorList>
    </citation>
    <scope>NUCLEOTIDE SEQUENCE [LARGE SCALE GENOMIC DNA]</scope>
    <source>
        <strain evidence="6 7">Gsoil1550</strain>
    </source>
</reference>
<dbReference type="InterPro" id="IPR058627">
    <property type="entry name" value="MdtA-like_C"/>
</dbReference>
<dbReference type="SUPFAM" id="SSF111369">
    <property type="entry name" value="HlyD-like secretion proteins"/>
    <property type="match status" value="1"/>
</dbReference>
<dbReference type="PANTHER" id="PTHR30469:SF15">
    <property type="entry name" value="HLYD FAMILY OF SECRETION PROTEINS"/>
    <property type="match status" value="1"/>
</dbReference>
<dbReference type="NCBIfam" id="TIGR01730">
    <property type="entry name" value="RND_mfp"/>
    <property type="match status" value="1"/>
</dbReference>
<dbReference type="Gene3D" id="1.10.287.470">
    <property type="entry name" value="Helix hairpin bin"/>
    <property type="match status" value="1"/>
</dbReference>
<evidence type="ECO:0000259" key="5">
    <source>
        <dbReference type="Pfam" id="PF25967"/>
    </source>
</evidence>
<keyword evidence="2" id="KW-0175">Coiled coil</keyword>
<keyword evidence="7" id="KW-1185">Reference proteome</keyword>
<accession>A0A5B8VAY4</accession>
<organism evidence="6 7">
    <name type="scientific">Panacibacter ginsenosidivorans</name>
    <dbReference type="NCBI Taxonomy" id="1813871"/>
    <lineage>
        <taxon>Bacteria</taxon>
        <taxon>Pseudomonadati</taxon>
        <taxon>Bacteroidota</taxon>
        <taxon>Chitinophagia</taxon>
        <taxon>Chitinophagales</taxon>
        <taxon>Chitinophagaceae</taxon>
        <taxon>Panacibacter</taxon>
    </lineage>
</organism>
<keyword evidence="3" id="KW-0732">Signal</keyword>
<proteinExistence type="inferred from homology"/>
<dbReference type="InterPro" id="IPR006143">
    <property type="entry name" value="RND_pump_MFP"/>
</dbReference>
<evidence type="ECO:0000313" key="6">
    <source>
        <dbReference type="EMBL" id="QEC68133.1"/>
    </source>
</evidence>
<dbReference type="OrthoDB" id="9806939at2"/>
<feature type="domain" description="Multidrug resistance protein MdtA-like C-terminal permuted SH3" evidence="5">
    <location>
        <begin position="313"/>
        <end position="376"/>
    </location>
</feature>
<dbReference type="Pfam" id="PF25967">
    <property type="entry name" value="RND-MFP_C"/>
    <property type="match status" value="1"/>
</dbReference>
<dbReference type="PANTHER" id="PTHR30469">
    <property type="entry name" value="MULTIDRUG RESISTANCE PROTEIN MDTA"/>
    <property type="match status" value="1"/>
</dbReference>
<dbReference type="PROSITE" id="PS51257">
    <property type="entry name" value="PROKAR_LIPOPROTEIN"/>
    <property type="match status" value="1"/>
</dbReference>
<dbReference type="Proteomes" id="UP000321533">
    <property type="component" value="Chromosome"/>
</dbReference>
<name>A0A5B8VAY4_9BACT</name>
<dbReference type="Gene3D" id="2.40.50.100">
    <property type="match status" value="1"/>
</dbReference>
<dbReference type="AlphaFoldDB" id="A0A5B8VAY4"/>
<dbReference type="KEGG" id="pgin:FRZ67_12785"/>
<sequence>MQKIVNIVLFGSALFLASCGAKSDATNNGGLAAKKAQLEELKKQQQKIGDDITRLEADIAKLDPSSAKTEKTKLVAIDSVETGTFTHYIDLQGTVTSDNISYVSPRGQGGLVKQIFVKQGDHVSKGQQLLKLDDAVYLKNLQQAQTQLSYAQDLYRRQKNLWDQQIGTELQLIQAKQNVDQLNDQIATIKEQWSMTNIYADVSGIAEQVNVRVGEFFTGYVGQTPQIAIVNNEHLKVRVQVPENYADRVNTGTNMIVSLPDANKTYNTAASVSGKIIDPNSRSFYVDAKLPSDKDLRPNQVALVKLQDYVATNAITIPVNTLQTDEKGKFVLVAVNENGKWIAKKKPIEIGQLYGSFIEIKSGLEKGDKIITDGYQGLFDGQPITIEAK</sequence>
<protein>
    <submittedName>
        <fullName evidence="6">Efflux RND transporter periplasmic adaptor subunit</fullName>
    </submittedName>
</protein>
<evidence type="ECO:0000259" key="4">
    <source>
        <dbReference type="Pfam" id="PF25893"/>
    </source>
</evidence>
<evidence type="ECO:0000313" key="7">
    <source>
        <dbReference type="Proteomes" id="UP000321533"/>
    </source>
</evidence>
<feature type="chain" id="PRO_5023066641" evidence="3">
    <location>
        <begin position="22"/>
        <end position="389"/>
    </location>
</feature>
<feature type="coiled-coil region" evidence="2">
    <location>
        <begin position="31"/>
        <end position="58"/>
    </location>
</feature>